<dbReference type="PROSITE" id="PS51689">
    <property type="entry name" value="SAM_RNA_A_N6_MT"/>
    <property type="match status" value="1"/>
</dbReference>
<feature type="compositionally biased region" description="Low complexity" evidence="6">
    <location>
        <begin position="25"/>
        <end position="36"/>
    </location>
</feature>
<evidence type="ECO:0000256" key="3">
    <source>
        <dbReference type="ARBA" id="ARBA00022691"/>
    </source>
</evidence>
<evidence type="ECO:0000256" key="1">
    <source>
        <dbReference type="ARBA" id="ARBA00022603"/>
    </source>
</evidence>
<evidence type="ECO:0000256" key="4">
    <source>
        <dbReference type="ARBA" id="ARBA00022884"/>
    </source>
</evidence>
<dbReference type="InterPro" id="IPR029063">
    <property type="entry name" value="SAM-dependent_MTases_sf"/>
</dbReference>
<evidence type="ECO:0000256" key="5">
    <source>
        <dbReference type="PROSITE-ProRule" id="PRU01026"/>
    </source>
</evidence>
<comment type="caution">
    <text evidence="8">The sequence shown here is derived from an EMBL/GenBank/DDBJ whole genome shotgun (WGS) entry which is preliminary data.</text>
</comment>
<gene>
    <name evidence="8" type="ORF">F4554_000784</name>
</gene>
<feature type="binding site" evidence="5">
    <location>
        <position position="92"/>
    </location>
    <ligand>
        <name>S-adenosyl-L-methionine</name>
        <dbReference type="ChEBI" id="CHEBI:59789"/>
    </ligand>
</feature>
<keyword evidence="2 5" id="KW-0808">Transferase</keyword>
<comment type="similarity">
    <text evidence="5">Belongs to the class I-like SAM-binding methyltransferase superfamily. rRNA adenine N(6)-methyltransferase family.</text>
</comment>
<accession>A0A852ZIK3</accession>
<protein>
    <submittedName>
        <fullName evidence="8">23S rRNA (Adenine-N6)-dimethyltransferase</fullName>
        <ecNumber evidence="8">2.1.1.184</ecNumber>
    </submittedName>
</protein>
<dbReference type="SMART" id="SM00650">
    <property type="entry name" value="rADc"/>
    <property type="match status" value="1"/>
</dbReference>
<dbReference type="AlphaFoldDB" id="A0A852ZIK3"/>
<evidence type="ECO:0000259" key="7">
    <source>
        <dbReference type="SMART" id="SM00650"/>
    </source>
</evidence>
<keyword evidence="1 5" id="KW-0489">Methyltransferase</keyword>
<dbReference type="GO" id="GO:0005829">
    <property type="term" value="C:cytosol"/>
    <property type="evidence" value="ECO:0007669"/>
    <property type="project" value="TreeGrafter"/>
</dbReference>
<dbReference type="GO" id="GO:0052910">
    <property type="term" value="F:23S rRNA (adenine(2085)-N(6))-dimethyltransferase activity"/>
    <property type="evidence" value="ECO:0007669"/>
    <property type="project" value="UniProtKB-EC"/>
</dbReference>
<keyword evidence="9" id="KW-1185">Reference proteome</keyword>
<organism evidence="8 9">
    <name type="scientific">Actinopolymorpha rutila</name>
    <dbReference type="NCBI Taxonomy" id="446787"/>
    <lineage>
        <taxon>Bacteria</taxon>
        <taxon>Bacillati</taxon>
        <taxon>Actinomycetota</taxon>
        <taxon>Actinomycetes</taxon>
        <taxon>Propionibacteriales</taxon>
        <taxon>Actinopolymorphaceae</taxon>
        <taxon>Actinopolymorpha</taxon>
    </lineage>
</organism>
<dbReference type="PANTHER" id="PTHR11727">
    <property type="entry name" value="DIMETHYLADENOSINE TRANSFERASE"/>
    <property type="match status" value="1"/>
</dbReference>
<dbReference type="InterPro" id="IPR020598">
    <property type="entry name" value="rRNA_Ade_methylase_Trfase_N"/>
</dbReference>
<dbReference type="RefSeq" id="WP_179786089.1">
    <property type="nucleotide sequence ID" value="NZ_BAAARR010000004.1"/>
</dbReference>
<dbReference type="EC" id="2.1.1.184" evidence="8"/>
<keyword evidence="4 5" id="KW-0694">RNA-binding</keyword>
<dbReference type="CDD" id="cd02440">
    <property type="entry name" value="AdoMet_MTases"/>
    <property type="match status" value="1"/>
</dbReference>
<dbReference type="Gene3D" id="3.40.50.150">
    <property type="entry name" value="Vaccinia Virus protein VP39"/>
    <property type="match status" value="1"/>
</dbReference>
<feature type="binding site" evidence="5">
    <location>
        <position position="71"/>
    </location>
    <ligand>
        <name>S-adenosyl-L-methionine</name>
        <dbReference type="ChEBI" id="CHEBI:59789"/>
    </ligand>
</feature>
<evidence type="ECO:0000313" key="8">
    <source>
        <dbReference type="EMBL" id="NYH88146.1"/>
    </source>
</evidence>
<feature type="binding site" evidence="5">
    <location>
        <position position="117"/>
    </location>
    <ligand>
        <name>S-adenosyl-L-methionine</name>
        <dbReference type="ChEBI" id="CHEBI:59789"/>
    </ligand>
</feature>
<evidence type="ECO:0000256" key="6">
    <source>
        <dbReference type="SAM" id="MobiDB-lite"/>
    </source>
</evidence>
<sequence length="296" mass="32220">MPARTPRSSTPARREARRGARRTSTRTSARTAHRPSTVNHHGIHLLRSGTAVRGLVESACLGPNSLVLDLGAGPGTLTAPLARTGARVLAVERDPGFLARLERRFGDHPNVRVVAGDLATVPFPRRPFQVVASIPYDLSTRLLRRLLPDANGGASNLAAADLVVEWGFAQRVCRAVPRDLETARWGATYELRVVRRVRAAAFKPVPAVDSAHLRIRPRPGQAGRRVRRVLYAMLAEAFRCPDQPARAVVAEVAGRSTARRILGDAGLDRGVRAGTVPVDRWADLARCALDLSRRRP</sequence>
<feature type="binding site" evidence="5">
    <location>
        <position position="44"/>
    </location>
    <ligand>
        <name>S-adenosyl-L-methionine</name>
        <dbReference type="ChEBI" id="CHEBI:59789"/>
    </ligand>
</feature>
<feature type="binding site" evidence="5">
    <location>
        <position position="46"/>
    </location>
    <ligand>
        <name>S-adenosyl-L-methionine</name>
        <dbReference type="ChEBI" id="CHEBI:59789"/>
    </ligand>
</feature>
<dbReference type="PANTHER" id="PTHR11727:SF7">
    <property type="entry name" value="DIMETHYLADENOSINE TRANSFERASE-RELATED"/>
    <property type="match status" value="1"/>
</dbReference>
<feature type="domain" description="Ribosomal RNA adenine methylase transferase N-terminal" evidence="7">
    <location>
        <begin position="51"/>
        <end position="219"/>
    </location>
</feature>
<dbReference type="GO" id="GO:0003723">
    <property type="term" value="F:RNA binding"/>
    <property type="evidence" value="ECO:0007669"/>
    <property type="project" value="UniProtKB-UniRule"/>
</dbReference>
<dbReference type="SUPFAM" id="SSF53335">
    <property type="entry name" value="S-adenosyl-L-methionine-dependent methyltransferases"/>
    <property type="match status" value="1"/>
</dbReference>
<keyword evidence="3 5" id="KW-0949">S-adenosyl-L-methionine</keyword>
<proteinExistence type="inferred from homology"/>
<reference evidence="8 9" key="1">
    <citation type="submission" date="2020-07" db="EMBL/GenBank/DDBJ databases">
        <title>Sequencing the genomes of 1000 actinobacteria strains.</title>
        <authorList>
            <person name="Klenk H.-P."/>
        </authorList>
    </citation>
    <scope>NUCLEOTIDE SEQUENCE [LARGE SCALE GENOMIC DNA]</scope>
    <source>
        <strain evidence="8 9">DSM 18448</strain>
    </source>
</reference>
<dbReference type="GO" id="GO:0000179">
    <property type="term" value="F:rRNA (adenine-N6,N6-)-dimethyltransferase activity"/>
    <property type="evidence" value="ECO:0007669"/>
    <property type="project" value="UniProtKB-UniRule"/>
</dbReference>
<evidence type="ECO:0000256" key="2">
    <source>
        <dbReference type="ARBA" id="ARBA00022679"/>
    </source>
</evidence>
<feature type="binding site" evidence="5">
    <location>
        <position position="133"/>
    </location>
    <ligand>
        <name>S-adenosyl-L-methionine</name>
        <dbReference type="ChEBI" id="CHEBI:59789"/>
    </ligand>
</feature>
<dbReference type="InterPro" id="IPR001737">
    <property type="entry name" value="KsgA/Erm"/>
</dbReference>
<name>A0A852ZIK3_9ACTN</name>
<dbReference type="Pfam" id="PF00398">
    <property type="entry name" value="RrnaAD"/>
    <property type="match status" value="1"/>
</dbReference>
<dbReference type="EMBL" id="JACBZH010000001">
    <property type="protein sequence ID" value="NYH88146.1"/>
    <property type="molecule type" value="Genomic_DNA"/>
</dbReference>
<dbReference type="InterPro" id="IPR020596">
    <property type="entry name" value="rRNA_Ade_Mease_Trfase_CS"/>
</dbReference>
<evidence type="ECO:0000313" key="9">
    <source>
        <dbReference type="Proteomes" id="UP000579605"/>
    </source>
</evidence>
<dbReference type="PROSITE" id="PS01131">
    <property type="entry name" value="RRNA_A_DIMETH"/>
    <property type="match status" value="1"/>
</dbReference>
<dbReference type="Proteomes" id="UP000579605">
    <property type="component" value="Unassembled WGS sequence"/>
</dbReference>
<feature type="region of interest" description="Disordered" evidence="6">
    <location>
        <begin position="1"/>
        <end position="36"/>
    </location>
</feature>
<feature type="compositionally biased region" description="Polar residues" evidence="6">
    <location>
        <begin position="1"/>
        <end position="11"/>
    </location>
</feature>